<dbReference type="GeneID" id="25563470"/>
<accession>A0A0L0D5P5</accession>
<evidence type="ECO:0000313" key="1">
    <source>
        <dbReference type="EMBL" id="KNC47669.1"/>
    </source>
</evidence>
<keyword evidence="2" id="KW-1185">Reference proteome</keyword>
<dbReference type="AlphaFoldDB" id="A0A0L0D5P5"/>
<protein>
    <submittedName>
        <fullName evidence="1">Uncharacterized protein</fullName>
    </submittedName>
</protein>
<organism evidence="1 2">
    <name type="scientific">Thecamonas trahens ATCC 50062</name>
    <dbReference type="NCBI Taxonomy" id="461836"/>
    <lineage>
        <taxon>Eukaryota</taxon>
        <taxon>Apusozoa</taxon>
        <taxon>Apusomonadida</taxon>
        <taxon>Apusomonadidae</taxon>
        <taxon>Thecamonas</taxon>
    </lineage>
</organism>
<sequence>MLRIRDADLVQFASFQWDALDAVLAAGWPTDELLSPDKALALAHRSGSTDVRAMARENAWPAVRQVRSHLAVLMYDHGLSYQPIDGPRRLAWPLMDGSAGADDSRVAFVYFPFVTASVATDIAAAADQGYMVVAGVDGGYLGSHQYTLDGVRAMYFDTTDVNRNSLVTVAEVGEFATATGAAWSATHAVVAQQIFASCGDSGSGVPFSAIPCLESQGGASFGFSFTPNLAEINRDPAASVAARDAALAAGAHVVVTRFPTPVDLVTGESRADFHVALEAPYVCNARTAPTSCSVANISAALRGECAVAGCAECEALDTCVVCAAGHGLQPGQWCMADRPIAAAPTFASATAAAAAAAAAAPTAAGQLAAAEPATNDNGRRCVWRPR</sequence>
<dbReference type="EMBL" id="GL349448">
    <property type="protein sequence ID" value="KNC47669.1"/>
    <property type="molecule type" value="Genomic_DNA"/>
</dbReference>
<gene>
    <name evidence="1" type="ORF">AMSG_03899</name>
</gene>
<evidence type="ECO:0000313" key="2">
    <source>
        <dbReference type="Proteomes" id="UP000054408"/>
    </source>
</evidence>
<dbReference type="RefSeq" id="XP_013759153.1">
    <property type="nucleotide sequence ID" value="XM_013903699.1"/>
</dbReference>
<reference evidence="1 2" key="1">
    <citation type="submission" date="2010-05" db="EMBL/GenBank/DDBJ databases">
        <title>The Genome Sequence of Thecamonas trahens ATCC 50062.</title>
        <authorList>
            <consortium name="The Broad Institute Genome Sequencing Platform"/>
            <person name="Russ C."/>
            <person name="Cuomo C."/>
            <person name="Shea T."/>
            <person name="Young S.K."/>
            <person name="Zeng Q."/>
            <person name="Koehrsen M."/>
            <person name="Haas B."/>
            <person name="Borodovsky M."/>
            <person name="Guigo R."/>
            <person name="Alvarado L."/>
            <person name="Berlin A."/>
            <person name="Bochicchio J."/>
            <person name="Borenstein D."/>
            <person name="Chapman S."/>
            <person name="Chen Z."/>
            <person name="Freedman E."/>
            <person name="Gellesch M."/>
            <person name="Goldberg J."/>
            <person name="Griggs A."/>
            <person name="Gujja S."/>
            <person name="Heilman E."/>
            <person name="Heiman D."/>
            <person name="Hepburn T."/>
            <person name="Howarth C."/>
            <person name="Jen D."/>
            <person name="Larson L."/>
            <person name="Mehta T."/>
            <person name="Park D."/>
            <person name="Pearson M."/>
            <person name="Roberts A."/>
            <person name="Saif S."/>
            <person name="Shenoy N."/>
            <person name="Sisk P."/>
            <person name="Stolte C."/>
            <person name="Sykes S."/>
            <person name="Thomson T."/>
            <person name="Walk T."/>
            <person name="White J."/>
            <person name="Yandava C."/>
            <person name="Burger G."/>
            <person name="Gray M.W."/>
            <person name="Holland P.W.H."/>
            <person name="King N."/>
            <person name="Lang F.B.F."/>
            <person name="Roger A.J."/>
            <person name="Ruiz-Trillo I."/>
            <person name="Lander E."/>
            <person name="Nusbaum C."/>
        </authorList>
    </citation>
    <scope>NUCLEOTIDE SEQUENCE [LARGE SCALE GENOMIC DNA]</scope>
    <source>
        <strain evidence="1 2">ATCC 50062</strain>
    </source>
</reference>
<name>A0A0L0D5P5_THETB</name>
<dbReference type="Proteomes" id="UP000054408">
    <property type="component" value="Unassembled WGS sequence"/>
</dbReference>
<proteinExistence type="predicted"/>